<evidence type="ECO:0000256" key="11">
    <source>
        <dbReference type="HAMAP-Rule" id="MF_01479"/>
    </source>
</evidence>
<evidence type="ECO:0000256" key="8">
    <source>
        <dbReference type="ARBA" id="ARBA00023125"/>
    </source>
</evidence>
<organism evidence="13 14">
    <name type="scientific">Rhodococcus ruber</name>
    <dbReference type="NCBI Taxonomy" id="1830"/>
    <lineage>
        <taxon>Bacteria</taxon>
        <taxon>Bacillati</taxon>
        <taxon>Actinomycetota</taxon>
        <taxon>Actinomycetes</taxon>
        <taxon>Mycobacteriales</taxon>
        <taxon>Nocardiaceae</taxon>
        <taxon>Rhodococcus</taxon>
    </lineage>
</organism>
<dbReference type="GeneID" id="66838117"/>
<dbReference type="GO" id="GO:0003677">
    <property type="term" value="F:DNA binding"/>
    <property type="evidence" value="ECO:0007669"/>
    <property type="project" value="UniProtKB-UniRule"/>
</dbReference>
<gene>
    <name evidence="11" type="primary">whiB</name>
    <name evidence="13" type="ORF">RHRU231_360073</name>
</gene>
<evidence type="ECO:0000313" key="14">
    <source>
        <dbReference type="Proteomes" id="UP000042997"/>
    </source>
</evidence>
<dbReference type="InterPro" id="IPR003482">
    <property type="entry name" value="Whib"/>
</dbReference>
<dbReference type="Pfam" id="PF02467">
    <property type="entry name" value="Whib"/>
    <property type="match status" value="1"/>
</dbReference>
<keyword evidence="8 11" id="KW-0238">DNA-binding</keyword>
<feature type="binding site" evidence="11">
    <location>
        <position position="55"/>
    </location>
    <ligand>
        <name>[4Fe-4S] cluster</name>
        <dbReference type="ChEBI" id="CHEBI:49883"/>
    </ligand>
</feature>
<dbReference type="PROSITE" id="PS51674">
    <property type="entry name" value="4FE4S_WBL"/>
    <property type="match status" value="1"/>
</dbReference>
<evidence type="ECO:0000313" key="13">
    <source>
        <dbReference type="EMBL" id="CDZ87953.1"/>
    </source>
</evidence>
<comment type="PTM">
    <text evidence="11">The Fe-S cluster can be nitrosylated by nitric oxide (NO).</text>
</comment>
<dbReference type="GO" id="GO:0035731">
    <property type="term" value="F:dinitrosyl-iron complex binding"/>
    <property type="evidence" value="ECO:0007669"/>
    <property type="project" value="UniProtKB-UniRule"/>
</dbReference>
<feature type="region of interest" description="Disordered" evidence="12">
    <location>
        <begin position="96"/>
        <end position="124"/>
    </location>
</feature>
<dbReference type="GO" id="GO:0047134">
    <property type="term" value="F:protein-disulfide reductase [NAD(P)H] activity"/>
    <property type="evidence" value="ECO:0007669"/>
    <property type="project" value="TreeGrafter"/>
</dbReference>
<evidence type="ECO:0000256" key="3">
    <source>
        <dbReference type="ARBA" id="ARBA00022485"/>
    </source>
</evidence>
<keyword evidence="3 11" id="KW-0004">4Fe-4S</keyword>
<evidence type="ECO:0000256" key="9">
    <source>
        <dbReference type="ARBA" id="ARBA00023157"/>
    </source>
</evidence>
<dbReference type="HAMAP" id="MF_01479">
    <property type="entry name" value="WhiB"/>
    <property type="match status" value="1"/>
</dbReference>
<evidence type="ECO:0000256" key="7">
    <source>
        <dbReference type="ARBA" id="ARBA00023015"/>
    </source>
</evidence>
<proteinExistence type="inferred from homology"/>
<comment type="subcellular location">
    <subcellularLocation>
        <location evidence="1 11">Cytoplasm</location>
    </subcellularLocation>
</comment>
<keyword evidence="5 11" id="KW-0408">Iron</keyword>
<keyword evidence="4 11" id="KW-0479">Metal-binding</keyword>
<evidence type="ECO:0000256" key="1">
    <source>
        <dbReference type="ARBA" id="ARBA00004496"/>
    </source>
</evidence>
<keyword evidence="7 11" id="KW-0805">Transcription regulation</keyword>
<dbReference type="GO" id="GO:0046872">
    <property type="term" value="F:metal ion binding"/>
    <property type="evidence" value="ECO:0007669"/>
    <property type="project" value="UniProtKB-KW"/>
</dbReference>
<protein>
    <recommendedName>
        <fullName evidence="11">Transcriptional regulator WhiB</fullName>
    </recommendedName>
</protein>
<keyword evidence="6 11" id="KW-0411">Iron-sulfur</keyword>
<dbReference type="KEGG" id="rrz:CS378_14145"/>
<keyword evidence="9 11" id="KW-1015">Disulfide bond</keyword>
<comment type="function">
    <text evidence="11">Acts as a transcriptional regulator. Probably redox-responsive. The apo- but not holo-form probably binds DNA.</text>
</comment>
<accession>A0A098BGT7</accession>
<feature type="binding site" evidence="11">
    <location>
        <position position="25"/>
    </location>
    <ligand>
        <name>[4Fe-4S] cluster</name>
        <dbReference type="ChEBI" id="CHEBI:49883"/>
    </ligand>
</feature>
<dbReference type="Proteomes" id="UP000042997">
    <property type="component" value="Unassembled WGS sequence"/>
</dbReference>
<comment type="similarity">
    <text evidence="2 11">Belongs to the WhiB family.</text>
</comment>
<dbReference type="GO" id="GO:0051539">
    <property type="term" value="F:4 iron, 4 sulfur cluster binding"/>
    <property type="evidence" value="ECO:0007669"/>
    <property type="project" value="UniProtKB-UniRule"/>
</dbReference>
<keyword evidence="10 11" id="KW-0804">Transcription</keyword>
<dbReference type="RefSeq" id="WP_017679785.1">
    <property type="nucleotide sequence ID" value="NZ_CP023714.1"/>
</dbReference>
<feature type="binding site" evidence="11">
    <location>
        <position position="58"/>
    </location>
    <ligand>
        <name>[4Fe-4S] cluster</name>
        <dbReference type="ChEBI" id="CHEBI:49883"/>
    </ligand>
</feature>
<comment type="cofactor">
    <cofactor evidence="11">
        <name>[4Fe-4S] cluster</name>
        <dbReference type="ChEBI" id="CHEBI:49883"/>
    </cofactor>
    <text evidence="11">Binds 1 [4Fe-4S] cluster per subunit. Following nitrosylation of the [4Fe-4S] cluster binds 1 [4Fe-8(NO)] cluster per subunit.</text>
</comment>
<evidence type="ECO:0000256" key="6">
    <source>
        <dbReference type="ARBA" id="ARBA00023014"/>
    </source>
</evidence>
<dbReference type="AlphaFoldDB" id="A0A098BGT7"/>
<sequence length="124" mass="13812">MPAPKLLTLPPAITESWDWQLQAACRDADAATFFHPENERGEARTDRVRAAKRICQSCPVLTQCLRHALEAGERHGIWGGMSEEERRILLRRASRSPHSLEPWQMAVSPRSARVSATPGQSVSA</sequence>
<dbReference type="EMBL" id="CCSD01000046">
    <property type="protein sequence ID" value="CDZ87953.1"/>
    <property type="molecule type" value="Genomic_DNA"/>
</dbReference>
<dbReference type="GO" id="GO:0005737">
    <property type="term" value="C:cytoplasm"/>
    <property type="evidence" value="ECO:0007669"/>
    <property type="project" value="UniProtKB-SubCell"/>
</dbReference>
<dbReference type="PANTHER" id="PTHR38839">
    <property type="entry name" value="TRANSCRIPTIONAL REGULATOR WHID-RELATED"/>
    <property type="match status" value="1"/>
</dbReference>
<evidence type="ECO:0000256" key="5">
    <source>
        <dbReference type="ARBA" id="ARBA00023004"/>
    </source>
</evidence>
<evidence type="ECO:0000256" key="2">
    <source>
        <dbReference type="ARBA" id="ARBA00006597"/>
    </source>
</evidence>
<evidence type="ECO:0000256" key="10">
    <source>
        <dbReference type="ARBA" id="ARBA00023163"/>
    </source>
</evidence>
<dbReference type="GO" id="GO:0045892">
    <property type="term" value="P:negative regulation of DNA-templated transcription"/>
    <property type="evidence" value="ECO:0007669"/>
    <property type="project" value="TreeGrafter"/>
</dbReference>
<dbReference type="GO" id="GO:0045454">
    <property type="term" value="P:cell redox homeostasis"/>
    <property type="evidence" value="ECO:0007669"/>
    <property type="project" value="TreeGrafter"/>
</dbReference>
<comment type="PTM">
    <text evidence="11">Upon Fe-S cluster removal intramolecular disulfide bonds are formed.</text>
</comment>
<feature type="binding site" evidence="11">
    <location>
        <position position="64"/>
    </location>
    <ligand>
        <name>[4Fe-4S] cluster</name>
        <dbReference type="ChEBI" id="CHEBI:49883"/>
    </ligand>
</feature>
<evidence type="ECO:0000256" key="4">
    <source>
        <dbReference type="ARBA" id="ARBA00022723"/>
    </source>
</evidence>
<keyword evidence="11" id="KW-0963">Cytoplasm</keyword>
<dbReference type="InterPro" id="IPR034768">
    <property type="entry name" value="4FE4S_WBL"/>
</dbReference>
<reference evidence="13 14" key="1">
    <citation type="journal article" date="2014" name="Genome Announc.">
        <title>Draft Genome Sequence of Propane- and Butane-Oxidizing Actinobacterium Rhodococcus ruber IEGM 231.</title>
        <authorList>
            <person name="Ivshina I.B."/>
            <person name="Kuyukina M.S."/>
            <person name="Krivoruchko A.V."/>
            <person name="Barbe V."/>
            <person name="Fischer C."/>
        </authorList>
    </citation>
    <scope>NUCLEOTIDE SEQUENCE [LARGE SCALE GENOMIC DNA]</scope>
</reference>
<name>A0A098BGT7_9NOCA</name>
<dbReference type="OrthoDB" id="4954884at2"/>
<evidence type="ECO:0000256" key="12">
    <source>
        <dbReference type="SAM" id="MobiDB-lite"/>
    </source>
</evidence>